<evidence type="ECO:0000313" key="2">
    <source>
        <dbReference type="EMBL" id="PNY26225.1"/>
    </source>
</evidence>
<accession>A0A2K3QFC5</accession>
<protein>
    <submittedName>
        <fullName evidence="2">Uncharacterized protein</fullName>
    </submittedName>
</protein>
<dbReference type="Proteomes" id="UP000236621">
    <property type="component" value="Unassembled WGS sequence"/>
</dbReference>
<feature type="non-terminal residue" evidence="2">
    <location>
        <position position="183"/>
    </location>
</feature>
<dbReference type="OrthoDB" id="3550599at2759"/>
<name>A0A2K3QFC5_9HYPO</name>
<dbReference type="EMBL" id="NRSZ01000579">
    <property type="protein sequence ID" value="PNY26225.1"/>
    <property type="molecule type" value="Genomic_DNA"/>
</dbReference>
<reference evidence="2 3" key="1">
    <citation type="submission" date="2017-08" db="EMBL/GenBank/DDBJ databases">
        <title>Harnessing the power of phylogenomics to disentangle the directionality and signatures of interkingdom host jumping in the parasitic fungal genus Tolypocladium.</title>
        <authorList>
            <person name="Quandt C.A."/>
            <person name="Patterson W."/>
            <person name="Spatafora J.W."/>
        </authorList>
    </citation>
    <scope>NUCLEOTIDE SEQUENCE [LARGE SCALE GENOMIC DNA]</scope>
    <source>
        <strain evidence="2 3">CBS 113982</strain>
    </source>
</reference>
<organism evidence="2 3">
    <name type="scientific">Tolypocladium capitatum</name>
    <dbReference type="NCBI Taxonomy" id="45235"/>
    <lineage>
        <taxon>Eukaryota</taxon>
        <taxon>Fungi</taxon>
        <taxon>Dikarya</taxon>
        <taxon>Ascomycota</taxon>
        <taxon>Pezizomycotina</taxon>
        <taxon>Sordariomycetes</taxon>
        <taxon>Hypocreomycetidae</taxon>
        <taxon>Hypocreales</taxon>
        <taxon>Ophiocordycipitaceae</taxon>
        <taxon>Tolypocladium</taxon>
    </lineage>
</organism>
<feature type="region of interest" description="Disordered" evidence="1">
    <location>
        <begin position="1"/>
        <end position="22"/>
    </location>
</feature>
<dbReference type="AlphaFoldDB" id="A0A2K3QFC5"/>
<keyword evidence="3" id="KW-1185">Reference proteome</keyword>
<evidence type="ECO:0000256" key="1">
    <source>
        <dbReference type="SAM" id="MobiDB-lite"/>
    </source>
</evidence>
<sequence>MVDMPCSSDALGQQVQRAAREDEPGLVLADGVPRRDEHLLAAGLGDPQLNLTPAAVAEHLVQPDGGDLVARRDLVVVGLVGERQRHDALLLEVRLVDARKRLGQHDARAEVARLQGGVLAGGALAVVVLGDNEPLLAAGLPARAELGDGVPAAVEVVRGVDLARLGVDGRVERVGADVGQVAL</sequence>
<comment type="caution">
    <text evidence="2">The sequence shown here is derived from an EMBL/GenBank/DDBJ whole genome shotgun (WGS) entry which is preliminary data.</text>
</comment>
<proteinExistence type="predicted"/>
<evidence type="ECO:0000313" key="3">
    <source>
        <dbReference type="Proteomes" id="UP000236621"/>
    </source>
</evidence>
<gene>
    <name evidence="2" type="ORF">TCAP_03843</name>
</gene>